<dbReference type="Proteomes" id="UP000191686">
    <property type="component" value="Unassembled WGS sequence"/>
</dbReference>
<dbReference type="Gene3D" id="2.60.40.4050">
    <property type="match status" value="6"/>
</dbReference>
<feature type="domain" description="Trimeric autotransporter adhesin YadA-like head" evidence="12">
    <location>
        <begin position="1369"/>
        <end position="1391"/>
    </location>
</feature>
<feature type="domain" description="Trimeric autotransporter adhesin YadA-like stalk" evidence="13">
    <location>
        <begin position="86"/>
        <end position="124"/>
    </location>
</feature>
<feature type="domain" description="Trimeric autotransporter adhesin YadA-like stalk" evidence="13">
    <location>
        <begin position="975"/>
        <end position="1006"/>
    </location>
</feature>
<dbReference type="InterPro" id="IPR008640">
    <property type="entry name" value="Adhesin_Head_dom"/>
</dbReference>
<feature type="domain" description="Trimeric autotransporter adhesin YadA-like head" evidence="12">
    <location>
        <begin position="1832"/>
        <end position="1854"/>
    </location>
</feature>
<dbReference type="Pfam" id="PF05658">
    <property type="entry name" value="YadA_head"/>
    <property type="match status" value="15"/>
</dbReference>
<feature type="domain" description="Trimeric autotransporter adhesin YadA-like stalk" evidence="13">
    <location>
        <begin position="539"/>
        <end position="577"/>
    </location>
</feature>
<feature type="domain" description="Trimeric autotransporter adhesin YadA-like stalk" evidence="13">
    <location>
        <begin position="2476"/>
        <end position="2506"/>
    </location>
</feature>
<dbReference type="RefSeq" id="WP_256870147.1">
    <property type="nucleotide sequence ID" value="NZ_JBPAHU010000002.1"/>
</dbReference>
<feature type="domain" description="Trimeric autotransporter adhesin YadA-like head" evidence="12">
    <location>
        <begin position="2184"/>
        <end position="2209"/>
    </location>
</feature>
<keyword evidence="5" id="KW-1134">Transmembrane beta strand</keyword>
<reference evidence="14 15" key="2">
    <citation type="journal article" date="2017" name="Front. Microbiol.">
        <title>Genomics Reveals a Unique Clone of Burkholderia cenocepacia Harboring an Actively Excising Novel Genomic Island.</title>
        <authorList>
            <person name="Patil P.P."/>
            <person name="Mali S."/>
            <person name="Midha S."/>
            <person name="Gautam V."/>
            <person name="Dash L."/>
            <person name="Kumar S."/>
            <person name="Shastri J."/>
            <person name="Singhal L."/>
            <person name="Patil P.B."/>
        </authorList>
    </citation>
    <scope>NUCLEOTIDE SEQUENCE [LARGE SCALE GENOMIC DNA]</scope>
    <source>
        <strain evidence="14 15">BC-19</strain>
    </source>
</reference>
<evidence type="ECO:0000256" key="10">
    <source>
        <dbReference type="ARBA" id="ARBA00023237"/>
    </source>
</evidence>
<evidence type="ECO:0000259" key="13">
    <source>
        <dbReference type="Pfam" id="PF05662"/>
    </source>
</evidence>
<feature type="domain" description="Trimeric autotransporter adhesin YadA-like head" evidence="12">
    <location>
        <begin position="2885"/>
        <end position="2911"/>
    </location>
</feature>
<comment type="caution">
    <text evidence="14">The sequence shown here is derived from an EMBL/GenBank/DDBJ whole genome shotgun (WGS) entry which is preliminary data.</text>
</comment>
<proteinExistence type="inferred from homology"/>
<evidence type="ECO:0000256" key="2">
    <source>
        <dbReference type="ARBA" id="ARBA00004442"/>
    </source>
</evidence>
<evidence type="ECO:0000256" key="9">
    <source>
        <dbReference type="ARBA" id="ARBA00023136"/>
    </source>
</evidence>
<comment type="subcellular location">
    <subcellularLocation>
        <location evidence="2">Cell outer membrane</location>
    </subcellularLocation>
    <subcellularLocation>
        <location evidence="1">Cell surface</location>
    </subcellularLocation>
</comment>
<evidence type="ECO:0000256" key="5">
    <source>
        <dbReference type="ARBA" id="ARBA00022452"/>
    </source>
</evidence>
<feature type="domain" description="Trimeric autotransporter adhesin YadA-like stalk" evidence="13">
    <location>
        <begin position="2827"/>
        <end position="2861"/>
    </location>
</feature>
<feature type="domain" description="Trimeric autotransporter adhesin YadA-like head" evidence="12">
    <location>
        <begin position="1404"/>
        <end position="1426"/>
    </location>
</feature>
<dbReference type="InterPro" id="IPR011049">
    <property type="entry name" value="Serralysin-like_metalloprot_C"/>
</dbReference>
<feature type="domain" description="Trimeric autotransporter adhesin YadA-like stalk" evidence="13">
    <location>
        <begin position="1273"/>
        <end position="1314"/>
    </location>
</feature>
<dbReference type="GO" id="GO:0009279">
    <property type="term" value="C:cell outer membrane"/>
    <property type="evidence" value="ECO:0007669"/>
    <property type="project" value="UniProtKB-SubCell"/>
</dbReference>
<feature type="domain" description="Trimeric autotransporter adhesin YadA-like head" evidence="12">
    <location>
        <begin position="337"/>
        <end position="359"/>
    </location>
</feature>
<feature type="domain" description="Trimeric autotransporter adhesin YadA-like stalk" evidence="13">
    <location>
        <begin position="1444"/>
        <end position="1482"/>
    </location>
</feature>
<feature type="domain" description="Trimeric autotransporter adhesin YadA-like stalk" evidence="13">
    <location>
        <begin position="771"/>
        <end position="804"/>
    </location>
</feature>
<dbReference type="InterPro" id="IPR008635">
    <property type="entry name" value="Coiled_stalk_dom"/>
</dbReference>
<feature type="domain" description="Trimeric autotransporter adhesin YadA-like stalk" evidence="13">
    <location>
        <begin position="1148"/>
        <end position="1186"/>
    </location>
</feature>
<feature type="domain" description="Trimeric autotransporter adhesin YadA-like stalk" evidence="13">
    <location>
        <begin position="1576"/>
        <end position="1611"/>
    </location>
</feature>
<dbReference type="InterPro" id="IPR005594">
    <property type="entry name" value="YadA_C"/>
</dbReference>
<keyword evidence="8" id="KW-0653">Protein transport</keyword>
<feature type="domain" description="Trimeric autotransporter adhesin YadA-like stalk" evidence="13">
    <location>
        <begin position="2075"/>
        <end position="2109"/>
    </location>
</feature>
<feature type="domain" description="Trimeric autotransporter adhesin YadA-like head" evidence="12">
    <location>
        <begin position="1797"/>
        <end position="1819"/>
    </location>
</feature>
<evidence type="ECO:0000256" key="6">
    <source>
        <dbReference type="ARBA" id="ARBA00022692"/>
    </source>
</evidence>
<evidence type="ECO:0000256" key="4">
    <source>
        <dbReference type="ARBA" id="ARBA00022448"/>
    </source>
</evidence>
<gene>
    <name evidence="14" type="ORF">UE95_000760</name>
</gene>
<feature type="domain" description="Trimeric autotransporter adhesin YadA-like stalk" evidence="13">
    <location>
        <begin position="412"/>
        <end position="448"/>
    </location>
</feature>
<organism evidence="14 15">
    <name type="scientific">Burkholderia cenocepacia</name>
    <dbReference type="NCBI Taxonomy" id="95486"/>
    <lineage>
        <taxon>Bacteria</taxon>
        <taxon>Pseudomonadati</taxon>
        <taxon>Pseudomonadota</taxon>
        <taxon>Betaproteobacteria</taxon>
        <taxon>Burkholderiales</taxon>
        <taxon>Burkholderiaceae</taxon>
        <taxon>Burkholderia</taxon>
        <taxon>Burkholderia cepacia complex</taxon>
    </lineage>
</organism>
<feature type="domain" description="Trimeric autotransporter adhesin YadA-like stalk" evidence="13">
    <location>
        <begin position="1701"/>
        <end position="1742"/>
    </location>
</feature>
<dbReference type="Pfam" id="PF05662">
    <property type="entry name" value="YadA_stalk"/>
    <property type="match status" value="18"/>
</dbReference>
<sequence>MGRNATAGTKAADGAAGGTGAIAIGADSNANYLGNVAIGRGAAATQTSAVALGMDSVADRANTVSVGRSEVKDANGTVTRSAINRQVANVAAGTQDTDATNVGQLSATLNALGGGAGVNADGTIKAPSFDLANGGKQTTVGGALSALDAATSKNTTDIAKNTGDIGNLTNTVNNINANIGDIGNMVSYDGAAHDKLTLGGLKDDGKGGKVPATTAVTVSNVAAGKAGKDATNVEQLSAAVNALGGGAKLDATTGAVTGPTFNLTNGGKQTTVGGALSALDTATTQLNSKVSDATQYVKVKGKNADGAAVATGARDIAIGGGAIADSGNAPGSSFDNYSMAVGASAVAKGGGSVALGGGATVGSDATKAQAINGTALGAGTRVTAANAVALGADSVADRANTVSVGTSGKQRQIANVKAGTAGKDATNVEQLTAAVNALGGGAKLDATTGAVTGPTFNLANGGKQTTVGGALSALDTATTKNTTDIAGVKGDVTNITTNIANGTVGLVQQDPTSKQITVAKDKDGASVSIAGTAGDRTLSGVKAGTASTDAVNVGQLNDAVKAAAGTGSRYVKVNDGTGAIAGDAVATGTGSIAVGPASSATADFATAIGQKAGAGQGAAAIGYQASASGTRSVAMGFGAHTNMSSDSVALGSYSSADGAAALALGTSSRAAQGSVAAGYAAIARATDSIAVGRNAQAGAGTVGGGSIAIGADSSTWYQGNVAIGRGAAVKQTSAVALGMDSVADRANTVSVGRAEVKNDKGEVTTPAINRQVVNVAAGTQATDATNVGQLTAAVNALGGDAKLDAATGAVTGPTYDLANGGKQTTVGGALSALDTATTKNATDIAGVKGDVTNVTNNITNGTVGLVQQDPKSKDITVAKDKDGTNVSLTGTAGDRTLTGLGAGLVDNSAVNLAQLKSAGFDFDAKGNVTNAAVTYTPGTIASGSPQIVLNPGQGDSKYYVDGDRSKGKLPKGTIISNVADGKQNTDAANVGQVFDIVNSAVAGGANGAPHIDLRSMPRPASMALGAPAPTGSGVDTTGLTNAYKTAGYYSQATGLGNSVGSTPPSDMAHAAGQGSIAYGSNANAGADKSAALGVQAYTSASDSVALGAGSVANQANTVSVGSDGTGSYTAIDASGKSYTIQNAANTRRVVNMAAGQGDTDAVNVSQLKGVTDAIGGGAGVNADGTIKAPSFDLANGGKQTTVGGALSALDTATTKNATDLAGVKGDVTNITNNITNGTVGLVQQDPTSKQITVAKDKDGTSVSIAGTAGNRTLTGMGAGTLSATSTDAVNGAQLFATNQNVAKNTSDISGLSTQVTNISNSVSDATRFVNAKGSSTDKAAVATGTRDVAIGAGAVADSTNAAGHSPQNYSVAIGNGATANGGGAVAFGGGAVVGSGATVGDQINGTAVGAGTSVTQANAVALGYGSVANRANTVSVGASGAERQIANVKAGTADTDATTVAQLKGVAGAIGGGAGVNADGTIKAPSFDLANGGKQTTVGGALSALDTATTKNTTDIAKNTGDISNLTNTVNNINANIGDIGNMVSYDGAAHDKLTLGGLKDDGKGGKVPATAAVTVSNVAAGKAGKDATNVEQLSAAVNALGGGAKLDATTGAVTGPTYDLANGGKQTTVGGALGALDAATSKNTTDLAGVKGDVTNITNNIANGTVGLVQQDPTSKQITVAKDKDGASVSIAGTAGDRTLTGVNAGMLSATSTDAVNGAQLFATNQNVAKNTSDISGLSTQVTNISNSVSDATRFVNAKGSSTDKAAVATGTRDIAIGAGSVANSTNASGSSPRNYSVAIGNGATANGGGAVAFGGGAVVGSGATVGDLINGTAVGAGTSVTQANAVALGYGSVANRANTVSVGASGAERQIANVKAGTADTDATTVAQLKGIAGAIGGGAGVNADGTIKAPSFDLANGGKQTTVGGALSALDTATTKNANDLAGVKGDVTNVTNNITNGTVGLVQQDPTSKDITVAKDKDGTNVSLTGTAGDRTLTGLGAGLVDNGAVNLAQLKSAGFDFDAKGNVTNAAVTYTAGTIASGSPRIVLSAGQGDSPYFVDGDRSKGKLPKGTIISNVANGKQDTDAANVGQVYDIMNQVDQGADDANAIQTRAMPGPVSVSKPSWWPANGSAGQGINLRAGADSSGVDVTALTKSYKTAAYYAQASGLGDSVGSTGPSDMARADGKGSIAYGSNAFASADKSAAVGVQAYTSAADSVALGAGSVANQANTVSVGSDGTGSYTAVDANGQTYTIQNGANTRRVVNMAAGHDDTDAVNVSQLKGVTSALGGGAAVNADGTIKAPTFAVQGGTQTTVADALGSLDTATTKNAGDIAKANGDISNVTNTINNITNGAAGLVQQDPTSKEITVAKDKDGTSVSIAGTAGNRTLTGLSDGVLSATSTDAVTGSQLYATNEAVKKNTGDIGSLSQKVDNINTNIGNVGNMVAYDNDQHDSLTLGGLKSDGKGGLVPATQPVKVSNVAAGTAASDATTVGQLSPLVDALGGGAKIDSATGAVTGPAYTVQGTTQTTVGGAVTALDSATTKNASDIVNVKNDVTTIANNITNGKTGLVQQDDATGAITVAKALSGDKVDFTGTGGTRELTGVSAGKTDSSAATVGQLRPVVDALGGGAAINPDGSIVAPTYSIQGKTEHTVGDAFKSVDDNLASLKTQIGNGGIGVVTQDAATGIINVGGSLGGNRVNIAGTGGDRVLAGVAPGAVNATSNEAVNGSQAYNNASSVASALGGGSTVNPDGTISAPSFNVGGTTVHSVGDAVTNLDGRVTQNTNAISGIQSKIDNVTGQVANAVQYDSAAHDKVTLGDATKGDGVKVSNVANGELSATSRDAVNGSQLFATNSRLDSLNDAMKAATTSGSPGVSVNTDQGAAKATGTASVAIGGGSQASASNTTAIGDGAIATGAGAVALGQGSVADEANTVSVGSQGNERRITNVAAGQGPTDAVNMAQFRQGLGDVARSAYSGIAAATALTMIPDVDPGKTIAVGIGTANFKGYQAGAIGASARITQNLKVKVGAGLSAAGTTVGGGMSYQW</sequence>
<feature type="domain" description="Trimeric autotransporter adhesin YadA-like head" evidence="12">
    <location>
        <begin position="368"/>
        <end position="394"/>
    </location>
</feature>
<dbReference type="Gene3D" id="1.20.5.170">
    <property type="match status" value="15"/>
</dbReference>
<keyword evidence="6" id="KW-0812">Transmembrane</keyword>
<feature type="domain" description="Trimeric autotransporter adhesin YadA-like C-terminal membrane anchor" evidence="11">
    <location>
        <begin position="2987"/>
        <end position="3045"/>
    </location>
</feature>
<evidence type="ECO:0000313" key="15">
    <source>
        <dbReference type="Proteomes" id="UP000191686"/>
    </source>
</evidence>
<reference evidence="14 15" key="1">
    <citation type="journal article" date="2017" name="Front. Microbiol.">
        <title>Genomics reveals a unique clone of Burkholderia cenocepacia harbouring an actively excising novel genomic island.</title>
        <authorList>
            <person name="Patil P."/>
            <person name="Mali S."/>
            <person name="Midha S."/>
            <person name="Gautam V."/>
            <person name="Dash L."/>
            <person name="Kumar S."/>
            <person name="Shastri J."/>
            <person name="Singhal L."/>
            <person name="Patil P.B."/>
        </authorList>
    </citation>
    <scope>NUCLEOTIDE SEQUENCE [LARGE SCALE GENOMIC DNA]</scope>
    <source>
        <strain evidence="14 15">BC-19</strain>
    </source>
</reference>
<evidence type="ECO:0000256" key="8">
    <source>
        <dbReference type="ARBA" id="ARBA00022927"/>
    </source>
</evidence>
<dbReference type="Gene3D" id="2.150.10.10">
    <property type="entry name" value="Serralysin-like metalloprotease, C-terminal"/>
    <property type="match status" value="3"/>
</dbReference>
<keyword evidence="4" id="KW-0813">Transport</keyword>
<keyword evidence="7" id="KW-0732">Signal</keyword>
<feature type="domain" description="Trimeric autotransporter adhesin YadA-like head" evidence="12">
    <location>
        <begin position="672"/>
        <end position="695"/>
    </location>
</feature>
<accession>A0ABD4U6S5</accession>
<evidence type="ECO:0000256" key="1">
    <source>
        <dbReference type="ARBA" id="ARBA00004241"/>
    </source>
</evidence>
<comment type="similarity">
    <text evidence="3">Belongs to the autotransporter-2 (AT-2) (TC 1.B.40) family.</text>
</comment>
<dbReference type="SUPFAM" id="SSF101967">
    <property type="entry name" value="Adhesin YadA, collagen-binding domain"/>
    <property type="match status" value="9"/>
</dbReference>
<dbReference type="InterPro" id="IPR045584">
    <property type="entry name" value="Pilin-like"/>
</dbReference>
<evidence type="ECO:0000313" key="14">
    <source>
        <dbReference type="EMBL" id="MCW3709801.1"/>
    </source>
</evidence>
<feature type="domain" description="Trimeric autotransporter adhesin YadA-like head" evidence="12">
    <location>
        <begin position="586"/>
        <end position="612"/>
    </location>
</feature>
<feature type="domain" description="Trimeric autotransporter adhesin YadA-like head" evidence="12">
    <location>
        <begin position="615"/>
        <end position="639"/>
    </location>
</feature>
<evidence type="ECO:0000256" key="3">
    <source>
        <dbReference type="ARBA" id="ARBA00005848"/>
    </source>
</evidence>
<dbReference type="GO" id="GO:0009986">
    <property type="term" value="C:cell surface"/>
    <property type="evidence" value="ECO:0007669"/>
    <property type="project" value="UniProtKB-SubCell"/>
</dbReference>
<dbReference type="Gene3D" id="6.10.250.2040">
    <property type="match status" value="1"/>
</dbReference>
<feature type="domain" description="Trimeric autotransporter adhesin YadA-like stalk" evidence="13">
    <location>
        <begin position="218"/>
        <end position="253"/>
    </location>
</feature>
<dbReference type="GO" id="GO:0015031">
    <property type="term" value="P:protein transport"/>
    <property type="evidence" value="ECO:0007669"/>
    <property type="project" value="UniProtKB-KW"/>
</dbReference>
<feature type="domain" description="Trimeric autotransporter adhesin YadA-like head" evidence="12">
    <location>
        <begin position="2213"/>
        <end position="2236"/>
    </location>
</feature>
<feature type="domain" description="Trimeric autotransporter adhesin YadA-like head" evidence="12">
    <location>
        <begin position="2913"/>
        <end position="2937"/>
    </location>
</feature>
<name>A0ABD4U6S5_9BURK</name>
<feature type="domain" description="Trimeric autotransporter adhesin YadA-like stalk" evidence="13">
    <location>
        <begin position="2389"/>
        <end position="2431"/>
    </location>
</feature>
<feature type="domain" description="Trimeric autotransporter adhesin YadA-like head" evidence="12">
    <location>
        <begin position="1100"/>
        <end position="1122"/>
    </location>
</feature>
<feature type="domain" description="Trimeric autotransporter adhesin YadA-like head" evidence="12">
    <location>
        <begin position="36"/>
        <end position="56"/>
    </location>
</feature>
<evidence type="ECO:0000259" key="12">
    <source>
        <dbReference type="Pfam" id="PF05658"/>
    </source>
</evidence>
<dbReference type="EMBL" id="JYMX02000001">
    <property type="protein sequence ID" value="MCW3709801.1"/>
    <property type="molecule type" value="Genomic_DNA"/>
</dbReference>
<dbReference type="Pfam" id="PF03895">
    <property type="entry name" value="YadA_anchor"/>
    <property type="match status" value="1"/>
</dbReference>
<keyword evidence="9" id="KW-0472">Membrane</keyword>
<dbReference type="SUPFAM" id="SSF54523">
    <property type="entry name" value="Pili subunits"/>
    <property type="match status" value="1"/>
</dbReference>
<evidence type="ECO:0000259" key="11">
    <source>
        <dbReference type="Pfam" id="PF03895"/>
    </source>
</evidence>
<protein>
    <submittedName>
        <fullName evidence="14">YadA-like family protein</fullName>
    </submittedName>
</protein>
<evidence type="ECO:0000256" key="7">
    <source>
        <dbReference type="ARBA" id="ARBA00022729"/>
    </source>
</evidence>
<feature type="domain" description="Trimeric autotransporter adhesin YadA-like stalk" evidence="13">
    <location>
        <begin position="2943"/>
        <end position="2963"/>
    </location>
</feature>
<feature type="domain" description="Trimeric autotransporter adhesin YadA-like stalk" evidence="13">
    <location>
        <begin position="2262"/>
        <end position="2300"/>
    </location>
</feature>
<keyword evidence="10" id="KW-0998">Cell outer membrane</keyword>
<feature type="domain" description="Trimeric autotransporter adhesin YadA-like stalk" evidence="13">
    <location>
        <begin position="1872"/>
        <end position="1910"/>
    </location>
</feature>